<dbReference type="KEGG" id="tpar:AV541_01640"/>
<dbReference type="SUPFAM" id="SSF53067">
    <property type="entry name" value="Actin-like ATPase domain"/>
    <property type="match status" value="2"/>
</dbReference>
<dbReference type="GO" id="GO:0005737">
    <property type="term" value="C:cytoplasm"/>
    <property type="evidence" value="ECO:0007669"/>
    <property type="project" value="UniProtKB-SubCell"/>
</dbReference>
<evidence type="ECO:0000313" key="8">
    <source>
        <dbReference type="Proteomes" id="UP000061630"/>
    </source>
</evidence>
<evidence type="ECO:0000256" key="3">
    <source>
        <dbReference type="ARBA" id="ARBA00022840"/>
    </source>
</evidence>
<dbReference type="Pfam" id="PF06723">
    <property type="entry name" value="MreB_Mbl"/>
    <property type="match status" value="1"/>
</dbReference>
<keyword evidence="4 6" id="KW-0133">Cell shape</keyword>
<feature type="binding site" evidence="6">
    <location>
        <begin position="207"/>
        <end position="210"/>
    </location>
    <ligand>
        <name>ATP</name>
        <dbReference type="ChEBI" id="CHEBI:30616"/>
    </ligand>
</feature>
<dbReference type="Proteomes" id="UP000061630">
    <property type="component" value="Chromosome"/>
</dbReference>
<evidence type="ECO:0000256" key="2">
    <source>
        <dbReference type="ARBA" id="ARBA00022741"/>
    </source>
</evidence>
<protein>
    <recommendedName>
        <fullName evidence="6">Cell shape-determining protein MreB</fullName>
    </recommendedName>
</protein>
<proteinExistence type="inferred from homology"/>
<organism evidence="7 8">
    <name type="scientific">Thermus parvatiensis</name>
    <dbReference type="NCBI Taxonomy" id="456163"/>
    <lineage>
        <taxon>Bacteria</taxon>
        <taxon>Thermotogati</taxon>
        <taxon>Deinococcota</taxon>
        <taxon>Deinococci</taxon>
        <taxon>Thermales</taxon>
        <taxon>Thermaceae</taxon>
        <taxon>Thermus</taxon>
    </lineage>
</organism>
<dbReference type="HAMAP" id="MF_02207">
    <property type="entry name" value="MreB"/>
    <property type="match status" value="1"/>
</dbReference>
<dbReference type="InterPro" id="IPR056546">
    <property type="entry name" value="MreB_MamK-like"/>
</dbReference>
<keyword evidence="1 6" id="KW-0963">Cytoplasm</keyword>
<dbReference type="GO" id="GO:0005524">
    <property type="term" value="F:ATP binding"/>
    <property type="evidence" value="ECO:0007669"/>
    <property type="project" value="UniProtKB-KW"/>
</dbReference>
<dbReference type="PRINTS" id="PR01652">
    <property type="entry name" value="SHAPEPROTEIN"/>
</dbReference>
<dbReference type="GeneID" id="3169735"/>
<dbReference type="GO" id="GO:0008360">
    <property type="term" value="P:regulation of cell shape"/>
    <property type="evidence" value="ECO:0007669"/>
    <property type="project" value="UniProtKB-UniRule"/>
</dbReference>
<reference evidence="7 8" key="1">
    <citation type="submission" date="2016-01" db="EMBL/GenBank/DDBJ databases">
        <title>Genome sequence of Thermus parvatiensis, a thermophile isolated from a hot water spring.</title>
        <authorList>
            <person name="Tripathi C."/>
            <person name="Lal R."/>
        </authorList>
    </citation>
    <scope>NUCLEOTIDE SEQUENCE [LARGE SCALE GENOMIC DNA]</scope>
    <source>
        <strain evidence="7 8">RL</strain>
    </source>
</reference>
<dbReference type="CDD" id="cd10225">
    <property type="entry name" value="ASKHA_NBD_MreB-like"/>
    <property type="match status" value="1"/>
</dbReference>
<evidence type="ECO:0000256" key="1">
    <source>
        <dbReference type="ARBA" id="ARBA00022490"/>
    </source>
</evidence>
<feature type="binding site" evidence="6">
    <location>
        <begin position="159"/>
        <end position="161"/>
    </location>
    <ligand>
        <name>ATP</name>
        <dbReference type="ChEBI" id="CHEBI:30616"/>
    </ligand>
</feature>
<evidence type="ECO:0000256" key="5">
    <source>
        <dbReference type="ARBA" id="ARBA00023458"/>
    </source>
</evidence>
<feature type="binding site" evidence="6">
    <location>
        <begin position="289"/>
        <end position="292"/>
    </location>
    <ligand>
        <name>ATP</name>
        <dbReference type="ChEBI" id="CHEBI:30616"/>
    </ligand>
</feature>
<dbReference type="PANTHER" id="PTHR42749:SF1">
    <property type="entry name" value="CELL SHAPE-DETERMINING PROTEIN MREB"/>
    <property type="match status" value="1"/>
</dbReference>
<keyword evidence="2 6" id="KW-0547">Nucleotide-binding</keyword>
<evidence type="ECO:0000313" key="7">
    <source>
        <dbReference type="EMBL" id="AMA75048.1"/>
    </source>
</evidence>
<dbReference type="InterPro" id="IPR004753">
    <property type="entry name" value="MreB"/>
</dbReference>
<name>A0A0X8D855_9DEIN</name>
<comment type="subcellular location">
    <subcellularLocation>
        <location evidence="6">Cytoplasm</location>
    </subcellularLocation>
    <text evidence="6">Membrane-associated.</text>
</comment>
<comment type="caution">
    <text evidence="6">Lacks conserved residue(s) required for the propagation of feature annotation.</text>
</comment>
<dbReference type="NCBIfam" id="NF010539">
    <property type="entry name" value="PRK13927.1"/>
    <property type="match status" value="1"/>
</dbReference>
<dbReference type="GO" id="GO:0000902">
    <property type="term" value="P:cell morphogenesis"/>
    <property type="evidence" value="ECO:0007669"/>
    <property type="project" value="InterPro"/>
</dbReference>
<dbReference type="EMBL" id="CP014141">
    <property type="protein sequence ID" value="AMA75048.1"/>
    <property type="molecule type" value="Genomic_DNA"/>
</dbReference>
<dbReference type="AlphaFoldDB" id="A0A0X8D855"/>
<accession>A0A0X8D855</accession>
<keyword evidence="3 6" id="KW-0067">ATP-binding</keyword>
<comment type="subunit">
    <text evidence="6">Forms polymers.</text>
</comment>
<evidence type="ECO:0000256" key="4">
    <source>
        <dbReference type="ARBA" id="ARBA00022960"/>
    </source>
</evidence>
<dbReference type="PANTHER" id="PTHR42749">
    <property type="entry name" value="CELL SHAPE-DETERMINING PROTEIN MREB"/>
    <property type="match status" value="1"/>
</dbReference>
<comment type="similarity">
    <text evidence="5 6">Belongs to the FtsA/MreB family.</text>
</comment>
<evidence type="ECO:0000256" key="6">
    <source>
        <dbReference type="HAMAP-Rule" id="MF_02207"/>
    </source>
</evidence>
<dbReference type="Gene3D" id="3.30.420.40">
    <property type="match status" value="3"/>
</dbReference>
<gene>
    <name evidence="6" type="primary">mreB</name>
    <name evidence="7" type="ORF">AV541_01640</name>
</gene>
<comment type="function">
    <text evidence="6">Forms membrane-associated dynamic filaments that are essential for cell shape determination. Acts by regulating cell wall synthesis and cell elongation, and thus cell shape. A feedback loop between cell geometry and MreB localization may maintain elongated cell shape by targeting cell wall growth to regions of negative cell wall curvature.</text>
</comment>
<sequence>MLKGEDIGIDLGTASVLIYVRGKGIVLKEPSVIAVVQGKREVKAVGAEAYRMLGRTPGNIVAVRPLKDGVIADYALTEKMLLLFLQKVLSPMSRLFKGRVRIMVGVPSGVTDVERRAVVQAVSTLAHKVYLIEEPLAAAIGAGINVAEPTGSMVVDIGGGSTDIAVISLGGIVRSESLRIAGNEMDQAIILHIRQKYNLLIGERTAEELKIRLGRAKLLPGEEKEVAEVRGRDLLTGLPRTAEIPAEDIVEALQEPLSKIFQGVRNVLESTPPELASDIYERGILLTGGGALLRNLDVALQEATGVPVVVAENPIEAVALGTGKALEMLHVLEDTILSSDDVLRR</sequence>
<dbReference type="NCBIfam" id="TIGR00904">
    <property type="entry name" value="mreB"/>
    <property type="match status" value="1"/>
</dbReference>
<dbReference type="InterPro" id="IPR043129">
    <property type="entry name" value="ATPase_NBD"/>
</dbReference>
<dbReference type="RefSeq" id="WP_011173840.1">
    <property type="nucleotide sequence ID" value="NZ_CP014141.1"/>
</dbReference>